<feature type="domain" description="Glycosyltransferase 2-like" evidence="2">
    <location>
        <begin position="6"/>
        <end position="160"/>
    </location>
</feature>
<dbReference type="PANTHER" id="PTHR48090">
    <property type="entry name" value="UNDECAPRENYL-PHOSPHATE 4-DEOXY-4-FORMAMIDO-L-ARABINOSE TRANSFERASE-RELATED"/>
    <property type="match status" value="1"/>
</dbReference>
<evidence type="ECO:0000259" key="2">
    <source>
        <dbReference type="Pfam" id="PF00535"/>
    </source>
</evidence>
<keyword evidence="4" id="KW-0808">Transferase</keyword>
<dbReference type="InterPro" id="IPR001173">
    <property type="entry name" value="Glyco_trans_2-like"/>
</dbReference>
<feature type="transmembrane region" description="Helical" evidence="1">
    <location>
        <begin position="265"/>
        <end position="285"/>
    </location>
</feature>
<feature type="transmembrane region" description="Helical" evidence="1">
    <location>
        <begin position="230"/>
        <end position="253"/>
    </location>
</feature>
<dbReference type="EMBL" id="QRQN01000007">
    <property type="protein sequence ID" value="RHN09354.1"/>
    <property type="molecule type" value="Genomic_DNA"/>
</dbReference>
<keyword evidence="1" id="KW-0812">Transmembrane</keyword>
<evidence type="ECO:0000256" key="1">
    <source>
        <dbReference type="SAM" id="Phobius"/>
    </source>
</evidence>
<sequence length="314" mass="36576">MEYCAILIPCYNEEKTIRKVVRDWKKEIPEATIYVYDNNSTDNTAKIAKEEGAVVRREYKQGKGNVIRRMFREIDAQCYIMIDGDDTYPVEYGRQMMQEVLEKKTDMVVGDRLSSTYFEENKRPFHNFGNSLVRFSINHLFKSDIRDIMTGYRAFSFQFVKTFPVLSKGFEIETEMSIHAVDKNMQISNIIIEYRDRPEGSESKLNTYSDGFKVLKTIGRLYKNYKPMNFFGILSLLLIIIAAILFVPIFVTYVQTGLVPRFPTLIASGFIVLAALQSFFSGMILDTFAQKNRQEFESELNTMEMNYKDLLKKE</sequence>
<reference evidence="7 8" key="1">
    <citation type="submission" date="2018-08" db="EMBL/GenBank/DDBJ databases">
        <title>A genome reference for cultivated species of the human gut microbiota.</title>
        <authorList>
            <person name="Zou Y."/>
            <person name="Xue W."/>
            <person name="Luo G."/>
        </authorList>
    </citation>
    <scope>NUCLEOTIDE SEQUENCE [LARGE SCALE GENOMIC DNA]</scope>
    <source>
        <strain evidence="6 8">AF31-21AC</strain>
        <strain evidence="5 7">AM37-1AC</strain>
    </source>
</reference>
<dbReference type="EMBL" id="QSHO01000022">
    <property type="protein sequence ID" value="RHC13087.1"/>
    <property type="molecule type" value="Genomic_DNA"/>
</dbReference>
<dbReference type="EMBL" id="WGGT01000031">
    <property type="protein sequence ID" value="MVQ47341.1"/>
    <property type="molecule type" value="Genomic_DNA"/>
</dbReference>
<dbReference type="InterPro" id="IPR029044">
    <property type="entry name" value="Nucleotide-diphossugar_trans"/>
</dbReference>
<dbReference type="RefSeq" id="WP_015559596.1">
    <property type="nucleotide sequence ID" value="NZ_CP097279.1"/>
</dbReference>
<accession>A0A3R6G818</accession>
<dbReference type="PANTHER" id="PTHR48090:SF7">
    <property type="entry name" value="RFBJ PROTEIN"/>
    <property type="match status" value="1"/>
</dbReference>
<dbReference type="Proteomes" id="UP000478483">
    <property type="component" value="Unassembled WGS sequence"/>
</dbReference>
<dbReference type="Pfam" id="PF00535">
    <property type="entry name" value="Glycos_transf_2"/>
    <property type="match status" value="1"/>
</dbReference>
<dbReference type="Proteomes" id="UP000283586">
    <property type="component" value="Unassembled WGS sequence"/>
</dbReference>
<comment type="caution">
    <text evidence="4">The sequence shown here is derived from an EMBL/GenBank/DDBJ whole genome shotgun (WGS) entry which is preliminary data.</text>
</comment>
<dbReference type="CDD" id="cd04179">
    <property type="entry name" value="DPM_DPG-synthase_like"/>
    <property type="match status" value="1"/>
</dbReference>
<evidence type="ECO:0000313" key="10">
    <source>
        <dbReference type="Proteomes" id="UP000479531"/>
    </source>
</evidence>
<dbReference type="InterPro" id="IPR050256">
    <property type="entry name" value="Glycosyltransferase_2"/>
</dbReference>
<dbReference type="SUPFAM" id="SSF53448">
    <property type="entry name" value="Nucleotide-diphospho-sugar transferases"/>
    <property type="match status" value="1"/>
</dbReference>
<keyword evidence="1" id="KW-0472">Membrane</keyword>
<evidence type="ECO:0000313" key="6">
    <source>
        <dbReference type="EMBL" id="RHN09354.1"/>
    </source>
</evidence>
<dbReference type="Proteomes" id="UP000479531">
    <property type="component" value="Unassembled WGS sequence"/>
</dbReference>
<evidence type="ECO:0000313" key="8">
    <source>
        <dbReference type="Proteomes" id="UP000283586"/>
    </source>
</evidence>
<dbReference type="GO" id="GO:0016740">
    <property type="term" value="F:transferase activity"/>
    <property type="evidence" value="ECO:0007669"/>
    <property type="project" value="UniProtKB-KW"/>
</dbReference>
<evidence type="ECO:0000313" key="9">
    <source>
        <dbReference type="Proteomes" id="UP000478483"/>
    </source>
</evidence>
<dbReference type="Gene3D" id="3.90.550.10">
    <property type="entry name" value="Spore Coat Polysaccharide Biosynthesis Protein SpsA, Chain A"/>
    <property type="match status" value="1"/>
</dbReference>
<proteinExistence type="predicted"/>
<dbReference type="EMBL" id="WNAJ01000031">
    <property type="protein sequence ID" value="MTR86887.1"/>
    <property type="molecule type" value="Genomic_DNA"/>
</dbReference>
<gene>
    <name evidence="5" type="ORF">DW856_17730</name>
    <name evidence="6" type="ORF">DWZ31_07925</name>
    <name evidence="4" type="ORF">GCK47_17055</name>
    <name evidence="3" type="ORF">GMD50_17995</name>
</gene>
<organism evidence="4 10">
    <name type="scientific">Roseburia intestinalis</name>
    <dbReference type="NCBI Taxonomy" id="166486"/>
    <lineage>
        <taxon>Bacteria</taxon>
        <taxon>Bacillati</taxon>
        <taxon>Bacillota</taxon>
        <taxon>Clostridia</taxon>
        <taxon>Lachnospirales</taxon>
        <taxon>Lachnospiraceae</taxon>
        <taxon>Roseburia</taxon>
    </lineage>
</organism>
<keyword evidence="1" id="KW-1133">Transmembrane helix</keyword>
<reference evidence="3 9" key="2">
    <citation type="journal article" date="2019" name="Nat. Med.">
        <title>A library of human gut bacterial isolates paired with longitudinal multiomics data enables mechanistic microbiome research.</title>
        <authorList>
            <person name="Poyet M."/>
            <person name="Groussin M."/>
            <person name="Gibbons S.M."/>
            <person name="Avila-Pacheco J."/>
            <person name="Jiang X."/>
            <person name="Kearney S.M."/>
            <person name="Perrotta A.R."/>
            <person name="Berdy B."/>
            <person name="Zhao S."/>
            <person name="Lieberman T.D."/>
            <person name="Swanson P.K."/>
            <person name="Smith M."/>
            <person name="Roesemann S."/>
            <person name="Alexander J.E."/>
            <person name="Rich S.A."/>
            <person name="Livny J."/>
            <person name="Vlamakis H."/>
            <person name="Clish C."/>
            <person name="Bullock K."/>
            <person name="Deik A."/>
            <person name="Scott J."/>
            <person name="Pierce K.A."/>
            <person name="Xavier R.J."/>
            <person name="Alm E.J."/>
        </authorList>
    </citation>
    <scope>NUCLEOTIDE SEQUENCE [LARGE SCALE GENOMIC DNA]</scope>
    <source>
        <strain evidence="3 9">BIOML-A1</strain>
    </source>
</reference>
<protein>
    <submittedName>
        <fullName evidence="4">Glycosyltransferase</fullName>
    </submittedName>
</protein>
<name>A0A3R6G818_9FIRM</name>
<evidence type="ECO:0000313" key="4">
    <source>
        <dbReference type="EMBL" id="MVQ47341.1"/>
    </source>
</evidence>
<evidence type="ECO:0000313" key="5">
    <source>
        <dbReference type="EMBL" id="RHC13087.1"/>
    </source>
</evidence>
<reference evidence="4 10" key="3">
    <citation type="submission" date="2019-10" db="EMBL/GenBank/DDBJ databases">
        <title>Roseburia spp. ameliorate alcoholic fatty liver via restoration of gut barrier function.</title>
        <authorList>
            <person name="Seo B."/>
            <person name="Ko G."/>
        </authorList>
    </citation>
    <scope>NUCLEOTIDE SEQUENCE [LARGE SCALE GENOMIC DNA]</scope>
    <source>
        <strain evidence="4 10">SNUG30017</strain>
    </source>
</reference>
<dbReference type="Proteomes" id="UP000283513">
    <property type="component" value="Unassembled WGS sequence"/>
</dbReference>
<evidence type="ECO:0000313" key="7">
    <source>
        <dbReference type="Proteomes" id="UP000283513"/>
    </source>
</evidence>
<dbReference type="AlphaFoldDB" id="A0A3R6G818"/>
<evidence type="ECO:0000313" key="3">
    <source>
        <dbReference type="EMBL" id="MTR86887.1"/>
    </source>
</evidence>